<proteinExistence type="inferred from homology"/>
<dbReference type="Gene3D" id="3.40.50.1980">
    <property type="entry name" value="Nitrogenase molybdenum iron protein domain"/>
    <property type="match status" value="2"/>
</dbReference>
<keyword evidence="4" id="KW-1185">Reference proteome</keyword>
<dbReference type="PROSITE" id="PS50983">
    <property type="entry name" value="FE_B12_PBP"/>
    <property type="match status" value="1"/>
</dbReference>
<evidence type="ECO:0000256" key="1">
    <source>
        <dbReference type="ARBA" id="ARBA00008814"/>
    </source>
</evidence>
<sequence>MIRRTVLRPTLPTVPSTGPSTARLRRLGGLVLAAGLLSGCTGAPATGSAPPTSSDRFPVTVTSCGHEVTVDEPPSEVVTLNQGATEVVLALGLADQLAGTAYLDDAVPEEWQAAYDAVPALSAEYPTNEQLLAARPDFVYASYASAFEPAVAGTQDDLAASGVGSYLSPFGCPEATDRPEASFEAVWDEVTDVASALGHPEAAERLRDEQEDQLADLRSGAAGEGLDVLWWDGGTKSPNVGAGDGGPQLVLDAVGATNVFGDLPGSWAEGSWEDVLAADPDVIVLVDAVWDRAADKRAYLESDPVLSGLTAVREQRYAVVPFSASTAGVRLVDGAASLAGQLGELGLDG</sequence>
<dbReference type="EMBL" id="JACMYC010000001">
    <property type="protein sequence ID" value="MBC2959236.1"/>
    <property type="molecule type" value="Genomic_DNA"/>
</dbReference>
<comment type="similarity">
    <text evidence="1">Belongs to the bacterial solute-binding protein 8 family.</text>
</comment>
<comment type="caution">
    <text evidence="3">The sequence shown here is derived from an EMBL/GenBank/DDBJ whole genome shotgun (WGS) entry which is preliminary data.</text>
</comment>
<dbReference type="SUPFAM" id="SSF53807">
    <property type="entry name" value="Helical backbone' metal receptor"/>
    <property type="match status" value="1"/>
</dbReference>
<dbReference type="PANTHER" id="PTHR30535:SF7">
    <property type="entry name" value="IRON(III) DICITRATE-BINDING PROTEIN"/>
    <property type="match status" value="1"/>
</dbReference>
<dbReference type="PANTHER" id="PTHR30535">
    <property type="entry name" value="VITAMIN B12-BINDING PROTEIN"/>
    <property type="match status" value="1"/>
</dbReference>
<feature type="domain" description="Fe/B12 periplasmic-binding" evidence="2">
    <location>
        <begin position="76"/>
        <end position="349"/>
    </location>
</feature>
<name>A0ABR6U483_9ACTN</name>
<dbReference type="InterPro" id="IPR050902">
    <property type="entry name" value="ABC_Transporter_SBP"/>
</dbReference>
<reference evidence="3 4" key="1">
    <citation type="submission" date="2020-08" db="EMBL/GenBank/DDBJ databases">
        <title>novel species in genus Nocardioides.</title>
        <authorList>
            <person name="Zhang G."/>
        </authorList>
    </citation>
    <scope>NUCLEOTIDE SEQUENCE [LARGE SCALE GENOMIC DNA]</scope>
    <source>
        <strain evidence="3 4">SC8A-24</strain>
    </source>
</reference>
<dbReference type="InterPro" id="IPR002491">
    <property type="entry name" value="ABC_transptr_periplasmic_BD"/>
</dbReference>
<evidence type="ECO:0000313" key="3">
    <source>
        <dbReference type="EMBL" id="MBC2959236.1"/>
    </source>
</evidence>
<protein>
    <submittedName>
        <fullName evidence="3">ABC transporter substrate-binding protein</fullName>
    </submittedName>
</protein>
<dbReference type="Pfam" id="PF01497">
    <property type="entry name" value="Peripla_BP_2"/>
    <property type="match status" value="1"/>
</dbReference>
<organism evidence="3 4">
    <name type="scientific">Nocardioides deserti</name>
    <dbReference type="NCBI Taxonomy" id="1588644"/>
    <lineage>
        <taxon>Bacteria</taxon>
        <taxon>Bacillati</taxon>
        <taxon>Actinomycetota</taxon>
        <taxon>Actinomycetes</taxon>
        <taxon>Propionibacteriales</taxon>
        <taxon>Nocardioidaceae</taxon>
        <taxon>Nocardioides</taxon>
    </lineage>
</organism>
<dbReference type="RefSeq" id="WP_186344475.1">
    <property type="nucleotide sequence ID" value="NZ_BMMR01000001.1"/>
</dbReference>
<dbReference type="Proteomes" id="UP000604001">
    <property type="component" value="Unassembled WGS sequence"/>
</dbReference>
<evidence type="ECO:0000259" key="2">
    <source>
        <dbReference type="PROSITE" id="PS50983"/>
    </source>
</evidence>
<gene>
    <name evidence="3" type="ORF">H7344_02850</name>
</gene>
<accession>A0ABR6U483</accession>
<evidence type="ECO:0000313" key="4">
    <source>
        <dbReference type="Proteomes" id="UP000604001"/>
    </source>
</evidence>